<dbReference type="NCBIfam" id="TIGR00710">
    <property type="entry name" value="efflux_Bcr_CflA"/>
    <property type="match status" value="1"/>
</dbReference>
<feature type="transmembrane region" description="Helical" evidence="8">
    <location>
        <begin position="58"/>
        <end position="78"/>
    </location>
</feature>
<reference evidence="10 11" key="1">
    <citation type="submission" date="2018-05" db="EMBL/GenBank/DDBJ databases">
        <title>Genomic Encyclopedia of Type Strains, Phase IV (KMG-IV): sequencing the most valuable type-strain genomes for metagenomic binning, comparative biology and taxonomic classification.</title>
        <authorList>
            <person name="Goeker M."/>
        </authorList>
    </citation>
    <scope>NUCLEOTIDE SEQUENCE [LARGE SCALE GENOMIC DNA]</scope>
    <source>
        <strain evidence="10 11">DSM 6462</strain>
    </source>
</reference>
<dbReference type="InterPro" id="IPR001958">
    <property type="entry name" value="Tet-R_TetA/multi-R_MdtG-like"/>
</dbReference>
<evidence type="ECO:0000259" key="9">
    <source>
        <dbReference type="PROSITE" id="PS50850"/>
    </source>
</evidence>
<keyword evidence="11" id="KW-1185">Reference proteome</keyword>
<evidence type="ECO:0000256" key="7">
    <source>
        <dbReference type="ARBA" id="ARBA00023136"/>
    </source>
</evidence>
<keyword evidence="6 8" id="KW-1133">Transmembrane helix</keyword>
<dbReference type="InterPro" id="IPR004812">
    <property type="entry name" value="Efflux_drug-R_Bcr/CmlA"/>
</dbReference>
<keyword evidence="3 8" id="KW-0813">Transport</keyword>
<feature type="transmembrane region" description="Helical" evidence="8">
    <location>
        <begin position="263"/>
        <end position="282"/>
    </location>
</feature>
<feature type="transmembrane region" description="Helical" evidence="8">
    <location>
        <begin position="355"/>
        <end position="376"/>
    </location>
</feature>
<dbReference type="GO" id="GO:0005886">
    <property type="term" value="C:plasma membrane"/>
    <property type="evidence" value="ECO:0007669"/>
    <property type="project" value="UniProtKB-SubCell"/>
</dbReference>
<protein>
    <recommendedName>
        <fullName evidence="8">Bcr/CflA family efflux transporter</fullName>
    </recommendedName>
</protein>
<evidence type="ECO:0000256" key="3">
    <source>
        <dbReference type="ARBA" id="ARBA00022448"/>
    </source>
</evidence>
<dbReference type="PROSITE" id="PS50850">
    <property type="entry name" value="MFS"/>
    <property type="match status" value="1"/>
</dbReference>
<gene>
    <name evidence="10" type="ORF">C7450_105344</name>
</gene>
<dbReference type="Gene3D" id="1.20.1720.10">
    <property type="entry name" value="Multidrug resistance protein D"/>
    <property type="match status" value="1"/>
</dbReference>
<sequence length="406" mass="42728">MRHTGATAGVADTRMQTVMTERYTAVLGAFLVALGPVSLALYTPAMPTLVDEFATSSAAIKLTITAYFIGYALAQLACGPLSDAYGRRPIAIGFFSLHLLGSLIALWSPSIGWLLAGRILQGTGAAAGIAISRAMVRDQFTGAASVRIMSLIGLMLAVAPAISPALGGLTLSLFSWRSLFVLMAIYAMVAIGVLLFAVRETNVRPDPAMARPRQFMASYRILLTDGAFLRAGFLLALVTGGLYTLATLLPFVLIGEVGLTPVLFGLGMILQSGSYALGSFLTGRFINYLGAERIIAIGLCFTFTASLGFFIALFREPSFTLVMIPVMFWAFGLALTMPGATTTALANFPRIAGAAAAMVGFLQIAGGLAGSALSAFFADPYIALMTIMPAMGFLAILVHFGLRIRG</sequence>
<feature type="transmembrane region" description="Helical" evidence="8">
    <location>
        <begin position="294"/>
        <end position="314"/>
    </location>
</feature>
<evidence type="ECO:0000256" key="2">
    <source>
        <dbReference type="ARBA" id="ARBA00006236"/>
    </source>
</evidence>
<evidence type="ECO:0000256" key="8">
    <source>
        <dbReference type="RuleBase" id="RU365088"/>
    </source>
</evidence>
<feature type="transmembrane region" description="Helical" evidence="8">
    <location>
        <begin position="326"/>
        <end position="348"/>
    </location>
</feature>
<comment type="subcellular location">
    <subcellularLocation>
        <location evidence="8">Cell inner membrane</location>
        <topology evidence="8">Multi-pass membrane protein</topology>
    </subcellularLocation>
    <subcellularLocation>
        <location evidence="1">Cell membrane</location>
        <topology evidence="1">Multi-pass membrane protein</topology>
    </subcellularLocation>
</comment>
<dbReference type="Proteomes" id="UP000248021">
    <property type="component" value="Unassembled WGS sequence"/>
</dbReference>
<evidence type="ECO:0000256" key="4">
    <source>
        <dbReference type="ARBA" id="ARBA00022475"/>
    </source>
</evidence>
<dbReference type="InterPro" id="IPR011701">
    <property type="entry name" value="MFS"/>
</dbReference>
<dbReference type="CDD" id="cd17320">
    <property type="entry name" value="MFS_MdfA_MDR_like"/>
    <property type="match status" value="1"/>
</dbReference>
<feature type="transmembrane region" description="Helical" evidence="8">
    <location>
        <begin position="179"/>
        <end position="198"/>
    </location>
</feature>
<feature type="domain" description="Major facilitator superfamily (MFS) profile" evidence="9">
    <location>
        <begin position="21"/>
        <end position="406"/>
    </location>
</feature>
<evidence type="ECO:0000313" key="11">
    <source>
        <dbReference type="Proteomes" id="UP000248021"/>
    </source>
</evidence>
<accession>A0A2V3U7E5</accession>
<dbReference type="AlphaFoldDB" id="A0A2V3U7E5"/>
<dbReference type="PANTHER" id="PTHR23502">
    <property type="entry name" value="MAJOR FACILITATOR SUPERFAMILY"/>
    <property type="match status" value="1"/>
</dbReference>
<dbReference type="InterPro" id="IPR020846">
    <property type="entry name" value="MFS_dom"/>
</dbReference>
<feature type="transmembrane region" description="Helical" evidence="8">
    <location>
        <begin position="23"/>
        <end position="46"/>
    </location>
</feature>
<dbReference type="Pfam" id="PF07690">
    <property type="entry name" value="MFS_1"/>
    <property type="match status" value="1"/>
</dbReference>
<comment type="similarity">
    <text evidence="2 8">Belongs to the major facilitator superfamily. Bcr/CmlA family.</text>
</comment>
<comment type="caution">
    <text evidence="10">The sequence shown here is derived from an EMBL/GenBank/DDBJ whole genome shotgun (WGS) entry which is preliminary data.</text>
</comment>
<feature type="transmembrane region" description="Helical" evidence="8">
    <location>
        <begin position="113"/>
        <end position="136"/>
    </location>
</feature>
<keyword evidence="5 8" id="KW-0812">Transmembrane</keyword>
<keyword evidence="7 8" id="KW-0472">Membrane</keyword>
<keyword evidence="8" id="KW-0997">Cell inner membrane</keyword>
<evidence type="ECO:0000256" key="6">
    <source>
        <dbReference type="ARBA" id="ARBA00022989"/>
    </source>
</evidence>
<dbReference type="EMBL" id="QJJK01000005">
    <property type="protein sequence ID" value="PXW58995.1"/>
    <property type="molecule type" value="Genomic_DNA"/>
</dbReference>
<dbReference type="PANTHER" id="PTHR23502:SF132">
    <property type="entry name" value="POLYAMINE TRANSPORTER 2-RELATED"/>
    <property type="match status" value="1"/>
</dbReference>
<feature type="transmembrane region" description="Helical" evidence="8">
    <location>
        <begin position="382"/>
        <end position="402"/>
    </location>
</feature>
<proteinExistence type="inferred from homology"/>
<dbReference type="PRINTS" id="PR01035">
    <property type="entry name" value="TCRTETA"/>
</dbReference>
<keyword evidence="4" id="KW-1003">Cell membrane</keyword>
<dbReference type="InterPro" id="IPR036259">
    <property type="entry name" value="MFS_trans_sf"/>
</dbReference>
<evidence type="ECO:0000256" key="1">
    <source>
        <dbReference type="ARBA" id="ARBA00004651"/>
    </source>
</evidence>
<name>A0A2V3U7E5_9HYPH</name>
<dbReference type="SUPFAM" id="SSF103473">
    <property type="entry name" value="MFS general substrate transporter"/>
    <property type="match status" value="1"/>
</dbReference>
<organism evidence="10 11">
    <name type="scientific">Chelatococcus asaccharovorans</name>
    <dbReference type="NCBI Taxonomy" id="28210"/>
    <lineage>
        <taxon>Bacteria</taxon>
        <taxon>Pseudomonadati</taxon>
        <taxon>Pseudomonadota</taxon>
        <taxon>Alphaproteobacteria</taxon>
        <taxon>Hyphomicrobiales</taxon>
        <taxon>Chelatococcaceae</taxon>
        <taxon>Chelatococcus</taxon>
    </lineage>
</organism>
<dbReference type="GO" id="GO:1990961">
    <property type="term" value="P:xenobiotic detoxification by transmembrane export across the plasma membrane"/>
    <property type="evidence" value="ECO:0007669"/>
    <property type="project" value="InterPro"/>
</dbReference>
<dbReference type="GO" id="GO:0042910">
    <property type="term" value="F:xenobiotic transmembrane transporter activity"/>
    <property type="evidence" value="ECO:0007669"/>
    <property type="project" value="InterPro"/>
</dbReference>
<evidence type="ECO:0000256" key="5">
    <source>
        <dbReference type="ARBA" id="ARBA00022692"/>
    </source>
</evidence>
<feature type="transmembrane region" description="Helical" evidence="8">
    <location>
        <begin position="90"/>
        <end position="107"/>
    </location>
</feature>
<evidence type="ECO:0000313" key="10">
    <source>
        <dbReference type="EMBL" id="PXW58995.1"/>
    </source>
</evidence>
<feature type="transmembrane region" description="Helical" evidence="8">
    <location>
        <begin position="219"/>
        <end position="243"/>
    </location>
</feature>
<feature type="transmembrane region" description="Helical" evidence="8">
    <location>
        <begin position="148"/>
        <end position="167"/>
    </location>
</feature>